<dbReference type="AlphaFoldDB" id="D6Y1C4"/>
<evidence type="ECO:0000313" key="4">
    <source>
        <dbReference type="Proteomes" id="UP000000271"/>
    </source>
</evidence>
<gene>
    <name evidence="3" type="ordered locus">Bsel_3229</name>
</gene>
<dbReference type="SMART" id="SM00418">
    <property type="entry name" value="HTH_ARSR"/>
    <property type="match status" value="1"/>
</dbReference>
<dbReference type="GO" id="GO:0003677">
    <property type="term" value="F:DNA binding"/>
    <property type="evidence" value="ECO:0007669"/>
    <property type="project" value="UniProtKB-KW"/>
</dbReference>
<organism evidence="3 4">
    <name type="scientific">Bacillus selenitireducens (strain ATCC 700615 / DSM 15326 / MLS10)</name>
    <dbReference type="NCBI Taxonomy" id="439292"/>
    <lineage>
        <taxon>Bacteria</taxon>
        <taxon>Bacillati</taxon>
        <taxon>Bacillota</taxon>
        <taxon>Bacilli</taxon>
        <taxon>Bacillales</taxon>
        <taxon>Bacillaceae</taxon>
        <taxon>Salisediminibacterium</taxon>
    </lineage>
</organism>
<dbReference type="Proteomes" id="UP000000271">
    <property type="component" value="Chromosome"/>
</dbReference>
<evidence type="ECO:0000313" key="3">
    <source>
        <dbReference type="EMBL" id="ADI00711.1"/>
    </source>
</evidence>
<dbReference type="InterPro" id="IPR036388">
    <property type="entry name" value="WH-like_DNA-bd_sf"/>
</dbReference>
<accession>D6Y1C4</accession>
<sequence length="306" mass="34705">MKNLTLNMDNALSVCKAIANEHRMNILKILSHGPHNVNELSEKLGLPFSTTAVNVKKLEEVGLITTELVPGRGTQKINSKNFDRIVIDLFEGDIEFEKNTISIEMPVGEFIDVHAEPSCGLVGEHDYIGMQDDPRSFYETDRHQAQLLFFKNGYVEYRFPNRVPYGARPSEIEFSAELCSEAPYFKLDWPSDITLWVNQTDVGTWTSPGDFGGERGFNTPKWWGIHNTQFGLLKTWKINREGTFLDGVNISDITISDLAITENPYISLRFGIKEDAVNVGGINLFGKEFGNYRQAIVMNLRYENQK</sequence>
<feature type="domain" description="HTH arsR-type" evidence="2">
    <location>
        <begin position="13"/>
        <end position="91"/>
    </location>
</feature>
<dbReference type="SUPFAM" id="SSF46785">
    <property type="entry name" value="Winged helix' DNA-binding domain"/>
    <property type="match status" value="1"/>
</dbReference>
<proteinExistence type="predicted"/>
<dbReference type="STRING" id="439292.Bsel_3229"/>
<dbReference type="eggNOG" id="COG4189">
    <property type="taxonomic scope" value="Bacteria"/>
</dbReference>
<dbReference type="Pfam" id="PF12840">
    <property type="entry name" value="HTH_20"/>
    <property type="match status" value="1"/>
</dbReference>
<dbReference type="HOGENOM" id="CLU_902760_0_0_9"/>
<dbReference type="OrthoDB" id="9781958at2"/>
<evidence type="ECO:0000256" key="1">
    <source>
        <dbReference type="ARBA" id="ARBA00023125"/>
    </source>
</evidence>
<dbReference type="KEGG" id="bse:Bsel_3229"/>
<keyword evidence="1" id="KW-0238">DNA-binding</keyword>
<keyword evidence="4" id="KW-1185">Reference proteome</keyword>
<dbReference type="GO" id="GO:0003700">
    <property type="term" value="F:DNA-binding transcription factor activity"/>
    <property type="evidence" value="ECO:0007669"/>
    <property type="project" value="InterPro"/>
</dbReference>
<dbReference type="CDD" id="cd00090">
    <property type="entry name" value="HTH_ARSR"/>
    <property type="match status" value="1"/>
</dbReference>
<dbReference type="RefSeq" id="WP_013174115.1">
    <property type="nucleotide sequence ID" value="NC_014219.1"/>
</dbReference>
<protein>
    <submittedName>
        <fullName evidence="3">Transcriptional regulator, ArsR family</fullName>
    </submittedName>
</protein>
<reference evidence="3" key="1">
    <citation type="submission" date="2009-10" db="EMBL/GenBank/DDBJ databases">
        <title>Complete sequence of Bacillus selenitireducens MLS10.</title>
        <authorList>
            <consortium name="US DOE Joint Genome Institute"/>
            <person name="Lucas S."/>
            <person name="Copeland A."/>
            <person name="Lapidus A."/>
            <person name="Glavina del Rio T."/>
            <person name="Dalin E."/>
            <person name="Tice H."/>
            <person name="Bruce D."/>
            <person name="Goodwin L."/>
            <person name="Pitluck S."/>
            <person name="Sims D."/>
            <person name="Brettin T."/>
            <person name="Detter J.C."/>
            <person name="Han C."/>
            <person name="Larimer F."/>
            <person name="Land M."/>
            <person name="Hauser L."/>
            <person name="Kyrpides N."/>
            <person name="Ovchinnikova G."/>
            <person name="Stolz J."/>
        </authorList>
    </citation>
    <scope>NUCLEOTIDE SEQUENCE [LARGE SCALE GENOMIC DNA]</scope>
    <source>
        <strain evidence="3">MLS10</strain>
    </source>
</reference>
<dbReference type="InterPro" id="IPR011991">
    <property type="entry name" value="ArsR-like_HTH"/>
</dbReference>
<dbReference type="InterPro" id="IPR036390">
    <property type="entry name" value="WH_DNA-bd_sf"/>
</dbReference>
<name>D6Y1C4_BACIE</name>
<dbReference type="Gene3D" id="1.10.10.10">
    <property type="entry name" value="Winged helix-like DNA-binding domain superfamily/Winged helix DNA-binding domain"/>
    <property type="match status" value="1"/>
</dbReference>
<dbReference type="EMBL" id="CP001791">
    <property type="protein sequence ID" value="ADI00711.1"/>
    <property type="molecule type" value="Genomic_DNA"/>
</dbReference>
<dbReference type="InterPro" id="IPR001845">
    <property type="entry name" value="HTH_ArsR_DNA-bd_dom"/>
</dbReference>
<evidence type="ECO:0000259" key="2">
    <source>
        <dbReference type="SMART" id="SM00418"/>
    </source>
</evidence>